<evidence type="ECO:0000256" key="2">
    <source>
        <dbReference type="ARBA" id="ARBA00022679"/>
    </source>
</evidence>
<evidence type="ECO:0000256" key="5">
    <source>
        <dbReference type="ARBA" id="ARBA00022840"/>
    </source>
</evidence>
<name>A0A540KII3_MALBA</name>
<evidence type="ECO:0000256" key="1">
    <source>
        <dbReference type="ARBA" id="ARBA00022553"/>
    </source>
</evidence>
<accession>A0A540KII3</accession>
<dbReference type="SUPFAM" id="SSF56112">
    <property type="entry name" value="Protein kinase-like (PK-like)"/>
    <property type="match status" value="1"/>
</dbReference>
<keyword evidence="1" id="KW-0597">Phosphoprotein</keyword>
<dbReference type="InterPro" id="IPR011009">
    <property type="entry name" value="Kinase-like_dom_sf"/>
</dbReference>
<keyword evidence="2" id="KW-0808">Transferase</keyword>
<dbReference type="EMBL" id="VIEB01001244">
    <property type="protein sequence ID" value="TQD73822.1"/>
    <property type="molecule type" value="Genomic_DNA"/>
</dbReference>
<dbReference type="GO" id="GO:0005524">
    <property type="term" value="F:ATP binding"/>
    <property type="evidence" value="ECO:0007669"/>
    <property type="project" value="UniProtKB-KW"/>
</dbReference>
<dbReference type="PANTHER" id="PTHR47983">
    <property type="entry name" value="PTO-INTERACTING PROTEIN 1-LIKE"/>
    <property type="match status" value="1"/>
</dbReference>
<reference evidence="6 7" key="1">
    <citation type="journal article" date="2019" name="G3 (Bethesda)">
        <title>Sequencing of a Wild Apple (Malus baccata) Genome Unravels the Differences Between Cultivated and Wild Apple Species Regarding Disease Resistance and Cold Tolerance.</title>
        <authorList>
            <person name="Chen X."/>
        </authorList>
    </citation>
    <scope>NUCLEOTIDE SEQUENCE [LARGE SCALE GENOMIC DNA]</scope>
    <source>
        <strain evidence="7">cv. Shandingzi</strain>
        <tissue evidence="6">Leaves</tissue>
    </source>
</reference>
<organism evidence="6 7">
    <name type="scientific">Malus baccata</name>
    <name type="common">Siberian crab apple</name>
    <name type="synonym">Pyrus baccata</name>
    <dbReference type="NCBI Taxonomy" id="106549"/>
    <lineage>
        <taxon>Eukaryota</taxon>
        <taxon>Viridiplantae</taxon>
        <taxon>Streptophyta</taxon>
        <taxon>Embryophyta</taxon>
        <taxon>Tracheophyta</taxon>
        <taxon>Spermatophyta</taxon>
        <taxon>Magnoliopsida</taxon>
        <taxon>eudicotyledons</taxon>
        <taxon>Gunneridae</taxon>
        <taxon>Pentapetalae</taxon>
        <taxon>rosids</taxon>
        <taxon>fabids</taxon>
        <taxon>Rosales</taxon>
        <taxon>Rosaceae</taxon>
        <taxon>Amygdaloideae</taxon>
        <taxon>Maleae</taxon>
        <taxon>Malus</taxon>
    </lineage>
</organism>
<evidence type="ECO:0000256" key="4">
    <source>
        <dbReference type="ARBA" id="ARBA00022777"/>
    </source>
</evidence>
<evidence type="ECO:0000256" key="3">
    <source>
        <dbReference type="ARBA" id="ARBA00022741"/>
    </source>
</evidence>
<gene>
    <name evidence="6" type="ORF">C1H46_040644</name>
</gene>
<keyword evidence="7" id="KW-1185">Reference proteome</keyword>
<dbReference type="GO" id="GO:0016301">
    <property type="term" value="F:kinase activity"/>
    <property type="evidence" value="ECO:0007669"/>
    <property type="project" value="UniProtKB-KW"/>
</dbReference>
<protein>
    <recommendedName>
        <fullName evidence="8">Serine-threonine/tyrosine-protein kinase catalytic domain-containing protein</fullName>
    </recommendedName>
</protein>
<evidence type="ECO:0000313" key="6">
    <source>
        <dbReference type="EMBL" id="TQD73822.1"/>
    </source>
</evidence>
<dbReference type="Proteomes" id="UP000315295">
    <property type="component" value="Unassembled WGS sequence"/>
</dbReference>
<dbReference type="Gene3D" id="1.10.510.10">
    <property type="entry name" value="Transferase(Phosphotransferase) domain 1"/>
    <property type="match status" value="1"/>
</dbReference>
<dbReference type="PANTHER" id="PTHR47983:SF2">
    <property type="entry name" value="PROTEIN KINASE DOMAIN-CONTAINING PROTEIN"/>
    <property type="match status" value="1"/>
</dbReference>
<keyword evidence="4" id="KW-0418">Kinase</keyword>
<comment type="caution">
    <text evidence="6">The sequence shown here is derived from an EMBL/GenBank/DDBJ whole genome shotgun (WGS) entry which is preliminary data.</text>
</comment>
<evidence type="ECO:0008006" key="8">
    <source>
        <dbReference type="Google" id="ProtNLM"/>
    </source>
</evidence>
<proteinExistence type="predicted"/>
<dbReference type="STRING" id="106549.A0A540KII3"/>
<keyword evidence="3" id="KW-0547">Nucleotide-binding</keyword>
<sequence>MKSGYITEKSDVYSFGVHLLAFLIGQKAVDKYDAGEYQSIIVYVKVHARDIEQIQTIVDPKIFGEITGDGQVQQHDFLALELLCTQDKSERMPDTIDVAKELL</sequence>
<keyword evidence="5" id="KW-0067">ATP-binding</keyword>
<dbReference type="AlphaFoldDB" id="A0A540KII3"/>
<evidence type="ECO:0000313" key="7">
    <source>
        <dbReference type="Proteomes" id="UP000315295"/>
    </source>
</evidence>
<dbReference type="InterPro" id="IPR052101">
    <property type="entry name" value="Plant_StressResp_Kinase"/>
</dbReference>